<evidence type="ECO:0000256" key="7">
    <source>
        <dbReference type="ARBA" id="ARBA00055741"/>
    </source>
</evidence>
<dbReference type="EMBL" id="KB008072">
    <property type="protein sequence ID" value="ELR14113.1"/>
    <property type="molecule type" value="Genomic_DNA"/>
</dbReference>
<keyword evidence="6 8" id="KW-0009">Actin-binding</keyword>
<evidence type="ECO:0000256" key="8">
    <source>
        <dbReference type="PROSITE-ProRule" id="PRU00782"/>
    </source>
</evidence>
<dbReference type="SMART" id="SM00015">
    <property type="entry name" value="IQ"/>
    <property type="match status" value="3"/>
</dbReference>
<dbReference type="Gene3D" id="1.20.5.190">
    <property type="match status" value="1"/>
</dbReference>
<evidence type="ECO:0000256" key="3">
    <source>
        <dbReference type="ARBA" id="ARBA00023054"/>
    </source>
</evidence>
<evidence type="ECO:0000256" key="5">
    <source>
        <dbReference type="ARBA" id="ARBA00023175"/>
    </source>
</evidence>
<dbReference type="InterPro" id="IPR036961">
    <property type="entry name" value="Kinesin_motor_dom_sf"/>
</dbReference>
<dbReference type="Gene3D" id="3.40.850.10">
    <property type="entry name" value="Kinesin motor domain"/>
    <property type="match status" value="2"/>
</dbReference>
<dbReference type="GO" id="GO:0005737">
    <property type="term" value="C:cytoplasm"/>
    <property type="evidence" value="ECO:0007669"/>
    <property type="project" value="TreeGrafter"/>
</dbReference>
<keyword evidence="3" id="KW-0175">Coiled coil</keyword>
<accession>L8GN06</accession>
<gene>
    <name evidence="12" type="ORF">ACA1_322090</name>
</gene>
<comment type="similarity">
    <text evidence="8">Belongs to the TRAFAC class myosin-kinesin ATPase superfamily. Myosin family.</text>
</comment>
<dbReference type="SUPFAM" id="SSF52540">
    <property type="entry name" value="P-loop containing nucleoside triphosphate hydrolases"/>
    <property type="match status" value="1"/>
</dbReference>
<dbReference type="PANTHER" id="PTHR13140:SF706">
    <property type="entry name" value="DILUTE CLASS UNCONVENTIONAL MYOSIN, ISOFORM C"/>
    <property type="match status" value="1"/>
</dbReference>
<feature type="region of interest" description="Disordered" evidence="9">
    <location>
        <begin position="993"/>
        <end position="1035"/>
    </location>
</feature>
<feature type="region of interest" description="Actin-binding" evidence="8">
    <location>
        <begin position="727"/>
        <end position="749"/>
    </location>
</feature>
<evidence type="ECO:0000256" key="1">
    <source>
        <dbReference type="ARBA" id="ARBA00022741"/>
    </source>
</evidence>
<dbReference type="GO" id="GO:0016020">
    <property type="term" value="C:membrane"/>
    <property type="evidence" value="ECO:0007669"/>
    <property type="project" value="TreeGrafter"/>
</dbReference>
<evidence type="ECO:0000256" key="2">
    <source>
        <dbReference type="ARBA" id="ARBA00022840"/>
    </source>
</evidence>
<feature type="region of interest" description="Disordered" evidence="9">
    <location>
        <begin position="1738"/>
        <end position="1765"/>
    </location>
</feature>
<feature type="compositionally biased region" description="Basic and acidic residues" evidence="9">
    <location>
        <begin position="1738"/>
        <end position="1751"/>
    </location>
</feature>
<name>L8GN06_ACACF</name>
<dbReference type="GO" id="GO:0005524">
    <property type="term" value="F:ATP binding"/>
    <property type="evidence" value="ECO:0007669"/>
    <property type="project" value="UniProtKB-UniRule"/>
</dbReference>
<evidence type="ECO:0000259" key="10">
    <source>
        <dbReference type="PROSITE" id="PS51126"/>
    </source>
</evidence>
<dbReference type="Gene3D" id="1.20.120.720">
    <property type="entry name" value="Myosin VI head, motor domain, U50 subdomain"/>
    <property type="match status" value="2"/>
</dbReference>
<dbReference type="Pfam" id="PF00063">
    <property type="entry name" value="Myosin_head"/>
    <property type="match status" value="2"/>
</dbReference>
<reference evidence="12 13" key="1">
    <citation type="journal article" date="2013" name="Genome Biol.">
        <title>Genome of Acanthamoeba castellanii highlights extensive lateral gene transfer and early evolution of tyrosine kinase signaling.</title>
        <authorList>
            <person name="Clarke M."/>
            <person name="Lohan A.J."/>
            <person name="Liu B."/>
            <person name="Lagkouvardos I."/>
            <person name="Roy S."/>
            <person name="Zafar N."/>
            <person name="Bertelli C."/>
            <person name="Schilde C."/>
            <person name="Kianianmomeni A."/>
            <person name="Burglin T.R."/>
            <person name="Frech C."/>
            <person name="Turcotte B."/>
            <person name="Kopec K.O."/>
            <person name="Synnott J.M."/>
            <person name="Choo C."/>
            <person name="Paponov I."/>
            <person name="Finkler A."/>
            <person name="Soon Heng Tan C."/>
            <person name="Hutchins A.P."/>
            <person name="Weinmeier T."/>
            <person name="Rattei T."/>
            <person name="Chu J.S."/>
            <person name="Gimenez G."/>
            <person name="Irimia M."/>
            <person name="Rigden D.J."/>
            <person name="Fitzpatrick D.A."/>
            <person name="Lorenzo-Morales J."/>
            <person name="Bateman A."/>
            <person name="Chiu C.H."/>
            <person name="Tang P."/>
            <person name="Hegemann P."/>
            <person name="Fromm H."/>
            <person name="Raoult D."/>
            <person name="Greub G."/>
            <person name="Miranda-Saavedra D."/>
            <person name="Chen N."/>
            <person name="Nash P."/>
            <person name="Ginger M.L."/>
            <person name="Horn M."/>
            <person name="Schaap P."/>
            <person name="Caler L."/>
            <person name="Loftus B."/>
        </authorList>
    </citation>
    <scope>NUCLEOTIDE SEQUENCE [LARGE SCALE GENOMIC DNA]</scope>
    <source>
        <strain evidence="12 13">Neff</strain>
    </source>
</reference>
<dbReference type="Gene3D" id="1.20.5.4820">
    <property type="match status" value="1"/>
</dbReference>
<dbReference type="PANTHER" id="PTHR13140">
    <property type="entry name" value="MYOSIN"/>
    <property type="match status" value="1"/>
</dbReference>
<feature type="binding site" evidence="8">
    <location>
        <begin position="176"/>
        <end position="183"/>
    </location>
    <ligand>
        <name>ATP</name>
        <dbReference type="ChEBI" id="CHEBI:30616"/>
    </ligand>
</feature>
<keyword evidence="13" id="KW-1185">Reference proteome</keyword>
<feature type="region of interest" description="Disordered" evidence="9">
    <location>
        <begin position="367"/>
        <end position="389"/>
    </location>
</feature>
<evidence type="ECO:0000313" key="13">
    <source>
        <dbReference type="Proteomes" id="UP000011083"/>
    </source>
</evidence>
<dbReference type="KEGG" id="acan:ACA1_322090"/>
<keyword evidence="1 8" id="KW-0547">Nucleotide-binding</keyword>
<dbReference type="PROSITE" id="PS51456">
    <property type="entry name" value="MYOSIN_MOTOR"/>
    <property type="match status" value="1"/>
</dbReference>
<evidence type="ECO:0000259" key="11">
    <source>
        <dbReference type="PROSITE" id="PS51456"/>
    </source>
</evidence>
<dbReference type="PRINTS" id="PR00193">
    <property type="entry name" value="MYOSINHEAVY"/>
</dbReference>
<feature type="domain" description="Dilute" evidence="10">
    <location>
        <begin position="1407"/>
        <end position="1667"/>
    </location>
</feature>
<comment type="function">
    <text evidence="7">Myosin is a protein that binds to F-actin and has ATPase activity that is activated by F-actin.</text>
</comment>
<organism evidence="12 13">
    <name type="scientific">Acanthamoeba castellanii (strain ATCC 30010 / Neff)</name>
    <dbReference type="NCBI Taxonomy" id="1257118"/>
    <lineage>
        <taxon>Eukaryota</taxon>
        <taxon>Amoebozoa</taxon>
        <taxon>Discosea</taxon>
        <taxon>Longamoebia</taxon>
        <taxon>Centramoebida</taxon>
        <taxon>Acanthamoebidae</taxon>
        <taxon>Acanthamoeba</taxon>
    </lineage>
</organism>
<dbReference type="OrthoDB" id="6108017at2759"/>
<dbReference type="InterPro" id="IPR000048">
    <property type="entry name" value="IQ_motif_EF-hand-BS"/>
</dbReference>
<protein>
    <submittedName>
        <fullName evidence="12">Myosin head (Motor domain) domain containing protein</fullName>
    </submittedName>
</protein>
<dbReference type="SMART" id="SM00242">
    <property type="entry name" value="MYSc"/>
    <property type="match status" value="1"/>
</dbReference>
<dbReference type="Gene3D" id="1.20.58.530">
    <property type="match status" value="1"/>
</dbReference>
<dbReference type="FunFam" id="1.10.10.820:FF:000001">
    <property type="entry name" value="Myosin heavy chain"/>
    <property type="match status" value="1"/>
</dbReference>
<feature type="compositionally biased region" description="Basic and acidic residues" evidence="9">
    <location>
        <begin position="367"/>
        <end position="381"/>
    </location>
</feature>
<evidence type="ECO:0000256" key="4">
    <source>
        <dbReference type="ARBA" id="ARBA00023123"/>
    </source>
</evidence>
<dbReference type="InterPro" id="IPR027417">
    <property type="entry name" value="P-loop_NTPase"/>
</dbReference>
<dbReference type="SMART" id="SM01132">
    <property type="entry name" value="DIL"/>
    <property type="match status" value="1"/>
</dbReference>
<keyword evidence="4 8" id="KW-0518">Myosin</keyword>
<dbReference type="RefSeq" id="XP_004336126.1">
    <property type="nucleotide sequence ID" value="XM_004336078.1"/>
</dbReference>
<dbReference type="GO" id="GO:0051015">
    <property type="term" value="F:actin filament binding"/>
    <property type="evidence" value="ECO:0007669"/>
    <property type="project" value="TreeGrafter"/>
</dbReference>
<keyword evidence="5 8" id="KW-0505">Motor protein</keyword>
<dbReference type="Gene3D" id="1.10.10.820">
    <property type="match status" value="1"/>
</dbReference>
<dbReference type="InterPro" id="IPR001609">
    <property type="entry name" value="Myosin_head_motor_dom-like"/>
</dbReference>
<sequence length="1765" mass="199215">MASFADTLYTQGTRVWVPQGVDAWVPGIVAEDEQAGGNGLVKAELVLEEEDDNNEDDFETTSGKVVEVSKAGLLIRNPKIQDGVDDLTTLSYMHDPAILHALHLRYRLDMIYSYAGPILIALNPYKDLGGLYSKEMMDAYVGQAQGNLSPHVFAIAEEAFRTMRMDRSNQSILVSGESGAGKTETTKYVLRYLAAMASATSGVRGGTKGQLPPLAHKVLESTPLLEAFGNSRTRFNNNSSRFGKFIEIWFSNESGSICASALRTYLLEKSRVVRPPVGERNFHFFYQLLAGADPQLRAQLKLKRPEEYAYLAESECYTVEDVDDSRVFKQTLNAMRVIGLNEKEQQEVFKVVAAVLHLGNVQFTEDSKESANLADEKDPDGRSNGPTNNASLNIAAELLGCSAADFAKSMRERTITAGGPSGQERLTTPLNKAKAEQSRDALAMLLYSSLFDWIVLKINSSLHEDSSASTTNSSSSGSSSSSISSYFGLGGSGGSGGGGMRVGKLAASREASFIGILDIYGFESFETNGFPQFCINYANEKLQQHFNQHIFKGVHQGEDRLGCIDLLENKPMCLLSLLDEECRFPNGSDASFAAKVRKTHKEDDFFAVPRFSQTGFTVKHYAGDVTYETKTGFLDRNKDVLVPAHPLILQASSNPFVKALLSAKPAAPSTGAGGSASPVVPGRLLGGFGFGKGGGSGTAAATARSGTGVGKSSFQFVGVITQFKESLSLLMDSIGATQPHFVRCIKPNLEQRADLFVKPLVLNQLRCGGVMEAVRISSAGYPSRTSYAKIYDRYKNLVKHTPGQDDRESCMILFEALGIPAIERQFGSTKLFLKSGMIAHLEKVRTIRLNWAAAVFQKNWRRIVTERWYVATRLKVIRAQAQARVFLAKLEKVRLRKNRAAVILQKYARAWLGRRQYKSTVHAAVLFQSIFRGAYAKKKEEERLRREEEQRRREAEERRLEECRLMKAEDHYSRAMAKEWKRQAEEQERLRQEEAERQRIAEEERRKREEEERRRARREEKLRRQEEEKRKAREMEQKMKQEIMKGDQQQKELLDQLNELQQRHDAEVEQKDKQISKLERKHEKELANITAAMQQQSDESAERARRVQEEMASELERLNREWQRKLDDVTWKAEQERQEWERERAAWAAERAQLAADVDKWKRANEELEAELKVMEERQKGIVLEAMNKQDEEIETMATLVAGSTDEGRKRLLGLVLAEERGFVSGMPVPAVVSFRFLRHWGELSLYLSANQQSYLLPYTINNFRALIQSNLHDNSLLAYFTSNILLMLHLLRKELAHIAFTKTKRTRGHERSFSSLSSSPRHRRSVSVARIADAALEGSASNDADAVDADADAYILHLPPLDNSIVNPYLLWNKLEEENLVTEPQGKEADGDTVEEAAELVDEGPTEGLPPVKWFERELRRLLRTALTLIHNNLRSALRNVLQKAVFESPLRLKNPPQGSRQRRPSKSVDQVPEEEEEEGYISIEQMTTMIDYYQSSSPFSSKDDSRAKTVNMISVISILNYFLYVLQSNFIDFAIVKQFFEHTFSFIDSFLFDILLLRKDLCSRNKGYEIRVNMRKLERWAEETGADWVGRAGSCLGHIQQATGVLLMSYAEKRQLCTDLNTRRAKCASLNVFQIRQLLSMYTPDEGEDKIPLDLMARLYEGVGGSSGSGDRSGRRRPRQLPPPADQGALLIDSAVVGEVSIATMHYVECKDVLALPLPQTIKQSLQAHEKEKEEELRKLQQRADEDVKKKRRLQSRKSMVFW</sequence>
<dbReference type="Proteomes" id="UP000011083">
    <property type="component" value="Unassembled WGS sequence"/>
</dbReference>
<dbReference type="VEuPathDB" id="AmoebaDB:ACA1_322090"/>
<dbReference type="CDD" id="cd00124">
    <property type="entry name" value="MYSc"/>
    <property type="match status" value="1"/>
</dbReference>
<dbReference type="GO" id="GO:0016459">
    <property type="term" value="C:myosin complex"/>
    <property type="evidence" value="ECO:0007669"/>
    <property type="project" value="UniProtKB-KW"/>
</dbReference>
<dbReference type="Pfam" id="PF01843">
    <property type="entry name" value="DIL"/>
    <property type="match status" value="1"/>
</dbReference>
<dbReference type="PROSITE" id="PS50096">
    <property type="entry name" value="IQ"/>
    <property type="match status" value="2"/>
</dbReference>
<dbReference type="GeneID" id="14914690"/>
<evidence type="ECO:0000256" key="9">
    <source>
        <dbReference type="SAM" id="MobiDB-lite"/>
    </source>
</evidence>
<dbReference type="InterPro" id="IPR002710">
    <property type="entry name" value="Dilute_dom"/>
</dbReference>
<dbReference type="PROSITE" id="PS51126">
    <property type="entry name" value="DILUTE"/>
    <property type="match status" value="1"/>
</dbReference>
<feature type="domain" description="Myosin motor" evidence="11">
    <location>
        <begin position="82"/>
        <end position="846"/>
    </location>
</feature>
<feature type="region of interest" description="Disordered" evidence="9">
    <location>
        <begin position="1453"/>
        <end position="1480"/>
    </location>
</feature>
<keyword evidence="2 8" id="KW-0067">ATP-binding</keyword>
<dbReference type="GO" id="GO:0000146">
    <property type="term" value="F:microfilament motor activity"/>
    <property type="evidence" value="ECO:0007669"/>
    <property type="project" value="TreeGrafter"/>
</dbReference>
<dbReference type="STRING" id="1257118.L8GN06"/>
<feature type="region of interest" description="Disordered" evidence="9">
    <location>
        <begin position="1666"/>
        <end position="1689"/>
    </location>
</feature>
<proteinExistence type="inferred from homology"/>
<evidence type="ECO:0000313" key="12">
    <source>
        <dbReference type="EMBL" id="ELR14113.1"/>
    </source>
</evidence>
<evidence type="ECO:0000256" key="6">
    <source>
        <dbReference type="ARBA" id="ARBA00023203"/>
    </source>
</evidence>
<dbReference type="GO" id="GO:0007015">
    <property type="term" value="P:actin filament organization"/>
    <property type="evidence" value="ECO:0007669"/>
    <property type="project" value="TreeGrafter"/>
</dbReference>